<evidence type="ECO:0000256" key="1">
    <source>
        <dbReference type="ARBA" id="ARBA00004141"/>
    </source>
</evidence>
<evidence type="ECO:0000256" key="8">
    <source>
        <dbReference type="ARBA" id="ARBA00022847"/>
    </source>
</evidence>
<keyword evidence="5" id="KW-0997">Cell inner membrane</keyword>
<evidence type="ECO:0000256" key="5">
    <source>
        <dbReference type="ARBA" id="ARBA00022519"/>
    </source>
</evidence>
<dbReference type="EMBL" id="JADWVN010000018">
    <property type="protein sequence ID" value="MBL7526867.1"/>
    <property type="molecule type" value="Genomic_DNA"/>
</dbReference>
<keyword evidence="4 13" id="KW-1003">Cell membrane</keyword>
<dbReference type="PANTHER" id="PTHR30540">
    <property type="entry name" value="OSMOTIC STRESS POTASSIUM TRANSPORTER"/>
    <property type="match status" value="1"/>
</dbReference>
<feature type="transmembrane region" description="Helical" evidence="13">
    <location>
        <begin position="160"/>
        <end position="182"/>
    </location>
</feature>
<evidence type="ECO:0000256" key="13">
    <source>
        <dbReference type="HAMAP-Rule" id="MF_01522"/>
    </source>
</evidence>
<keyword evidence="8 13" id="KW-0769">Symport</keyword>
<comment type="catalytic activity">
    <reaction evidence="13">
        <text>K(+)(in) + H(+)(in) = K(+)(out) + H(+)(out)</text>
        <dbReference type="Rhea" id="RHEA:28490"/>
        <dbReference type="ChEBI" id="CHEBI:15378"/>
        <dbReference type="ChEBI" id="CHEBI:29103"/>
    </reaction>
</comment>
<evidence type="ECO:0000313" key="16">
    <source>
        <dbReference type="EMBL" id="MBL7526867.1"/>
    </source>
</evidence>
<accession>A0ABS1WBY0</accession>
<proteinExistence type="inferred from homology"/>
<feature type="transmembrane region" description="Helical" evidence="13">
    <location>
        <begin position="94"/>
        <end position="119"/>
    </location>
</feature>
<dbReference type="PANTHER" id="PTHR30540:SF79">
    <property type="entry name" value="LOW AFFINITY POTASSIUM TRANSPORT SYSTEM PROTEIN KUP"/>
    <property type="match status" value="1"/>
</dbReference>
<keyword evidence="11 13" id="KW-0406">Ion transport</keyword>
<evidence type="ECO:0000256" key="3">
    <source>
        <dbReference type="ARBA" id="ARBA00022448"/>
    </source>
</evidence>
<feature type="transmembrane region" description="Helical" evidence="13">
    <location>
        <begin position="356"/>
        <end position="380"/>
    </location>
</feature>
<keyword evidence="3 13" id="KW-0813">Transport</keyword>
<feature type="transmembrane region" description="Helical" evidence="13">
    <location>
        <begin position="415"/>
        <end position="433"/>
    </location>
</feature>
<feature type="domain" description="K+ potassium transporter integral membrane" evidence="14">
    <location>
        <begin position="10"/>
        <end position="456"/>
    </location>
</feature>
<feature type="transmembrane region" description="Helical" evidence="13">
    <location>
        <begin position="238"/>
        <end position="258"/>
    </location>
</feature>
<comment type="similarity">
    <text evidence="2 13">Belongs to the HAK/KUP transporter (TC 2.A.72) family.</text>
</comment>
<evidence type="ECO:0000256" key="2">
    <source>
        <dbReference type="ARBA" id="ARBA00007019"/>
    </source>
</evidence>
<comment type="caution">
    <text evidence="16">The sequence shown here is derived from an EMBL/GenBank/DDBJ whole genome shotgun (WGS) entry which is preliminary data.</text>
</comment>
<keyword evidence="7 13" id="KW-0812">Transmembrane</keyword>
<feature type="transmembrane region" description="Helical" evidence="13">
    <location>
        <begin position="43"/>
        <end position="64"/>
    </location>
</feature>
<evidence type="ECO:0000256" key="9">
    <source>
        <dbReference type="ARBA" id="ARBA00022958"/>
    </source>
</evidence>
<feature type="domain" description="K+ potassium transporter C-terminal" evidence="15">
    <location>
        <begin position="470"/>
        <end position="623"/>
    </location>
</feature>
<evidence type="ECO:0000256" key="10">
    <source>
        <dbReference type="ARBA" id="ARBA00022989"/>
    </source>
</evidence>
<feature type="transmembrane region" description="Helical" evidence="13">
    <location>
        <begin position="387"/>
        <end position="409"/>
    </location>
</feature>
<keyword evidence="17" id="KW-1185">Reference proteome</keyword>
<dbReference type="Proteomes" id="UP000809910">
    <property type="component" value="Unassembled WGS sequence"/>
</dbReference>
<reference evidence="16 17" key="1">
    <citation type="submission" date="2020-12" db="EMBL/GenBank/DDBJ databases">
        <title>WGS of Legionella: environmental sample.</title>
        <authorList>
            <person name="Cristino S."/>
            <person name="Girolamini L."/>
            <person name="Salaris S."/>
            <person name="Pascale M.R."/>
            <person name="Mazzotta M."/>
            <person name="Orsini M."/>
            <person name="Grottola A."/>
        </authorList>
    </citation>
    <scope>NUCLEOTIDE SEQUENCE [LARGE SCALE GENOMIC DNA]</scope>
    <source>
        <strain evidence="16 17">30cs62</strain>
    </source>
</reference>
<evidence type="ECO:0000256" key="11">
    <source>
        <dbReference type="ARBA" id="ARBA00023065"/>
    </source>
</evidence>
<evidence type="ECO:0000256" key="12">
    <source>
        <dbReference type="ARBA" id="ARBA00023136"/>
    </source>
</evidence>
<protein>
    <recommendedName>
        <fullName evidence="13">Probable potassium transport system protein Kup</fullName>
    </recommendedName>
</protein>
<comment type="subcellular location">
    <subcellularLocation>
        <location evidence="13">Cell membrane</location>
        <topology evidence="13">Multi-pass membrane protein</topology>
    </subcellularLocation>
    <subcellularLocation>
        <location evidence="1">Membrane</location>
        <topology evidence="1">Multi-pass membrane protein</topology>
    </subcellularLocation>
</comment>
<keyword evidence="9 13" id="KW-0630">Potassium</keyword>
<evidence type="ECO:0000259" key="15">
    <source>
        <dbReference type="Pfam" id="PF22776"/>
    </source>
</evidence>
<gene>
    <name evidence="13" type="primary">kup</name>
    <name evidence="16" type="ORF">I5282_09820</name>
</gene>
<feature type="transmembrane region" description="Helical" evidence="13">
    <location>
        <begin position="208"/>
        <end position="226"/>
    </location>
</feature>
<sequence>MESPTGFALSIAALGIVYGDIGTSPLYAIRESLDGLPINLTDVLGVLSLIFWSLIFVISIKYLVVLFRADNDGEGGILALLALLKQFLGDKARFTFLIGIFGAGLMLGDGMLTPAISVISAIEGFYVIAPSLSNWVMPLTLIILIALFSVQSYGTAKIGFVFGPIIFIWFVILALLGTTQILHNPIVLKAINPLYAIEFFREHGWKGYAHLGGVFLVVTGGEALYADMGHLGKYPIRISWFMVALPALLLNYFGQGAYLLNHPEAIVNPFYLIAPNWFLVPLLIIATMATIIASQAVISATFSLTKQAVLLGLYPHLPIKQTSDVQKGQIYVPQMNFILAIGTMILILTFKNSNALAHAYGIAVNLVMILTSMLIAYFAIKKWQWNPFIIILMFSFFGVIDLAFLGANIQKLLTGGWVPITFALACAFIMYTWQSGMRYLREHYYIKKDELSKVLKQLDYKSITKLPGKTIVFITDIYDKSGGSLLHFLKFNQVLPEHILVVNFTVENIPYVSSANQFEVKCLSKNICELTLHYGFMDTVSIPQALYVANDRNILPFSLNIETASYLMEIPTVLASRQKKTMEFYWQEKLFAFLVRNYSININIEFYQLPYNRTMALGTYYII</sequence>
<dbReference type="InterPro" id="IPR003855">
    <property type="entry name" value="K+_transporter"/>
</dbReference>
<organism evidence="16 17">
    <name type="scientific">Legionella bononiensis</name>
    <dbReference type="NCBI Taxonomy" id="2793102"/>
    <lineage>
        <taxon>Bacteria</taxon>
        <taxon>Pseudomonadati</taxon>
        <taxon>Pseudomonadota</taxon>
        <taxon>Gammaproteobacteria</taxon>
        <taxon>Legionellales</taxon>
        <taxon>Legionellaceae</taxon>
        <taxon>Legionella</taxon>
    </lineage>
</organism>
<evidence type="ECO:0000256" key="4">
    <source>
        <dbReference type="ARBA" id="ARBA00022475"/>
    </source>
</evidence>
<keyword evidence="6 13" id="KW-0633">Potassium transport</keyword>
<feature type="transmembrane region" description="Helical" evidence="13">
    <location>
        <begin position="125"/>
        <end position="148"/>
    </location>
</feature>
<evidence type="ECO:0000313" key="17">
    <source>
        <dbReference type="Proteomes" id="UP000809910"/>
    </source>
</evidence>
<dbReference type="InterPro" id="IPR053952">
    <property type="entry name" value="K_trans_C"/>
</dbReference>
<dbReference type="Pfam" id="PF02705">
    <property type="entry name" value="K_trans"/>
    <property type="match status" value="1"/>
</dbReference>
<feature type="transmembrane region" description="Helical" evidence="13">
    <location>
        <begin position="278"/>
        <end position="298"/>
    </location>
</feature>
<dbReference type="InterPro" id="IPR023051">
    <property type="entry name" value="Kup"/>
</dbReference>
<name>A0ABS1WBY0_9GAMM</name>
<dbReference type="Pfam" id="PF22776">
    <property type="entry name" value="K_trans_C"/>
    <property type="match status" value="1"/>
</dbReference>
<evidence type="ECO:0000256" key="7">
    <source>
        <dbReference type="ARBA" id="ARBA00022692"/>
    </source>
</evidence>
<keyword evidence="12 13" id="KW-0472">Membrane</keyword>
<evidence type="ECO:0000259" key="14">
    <source>
        <dbReference type="Pfam" id="PF02705"/>
    </source>
</evidence>
<feature type="transmembrane region" description="Helical" evidence="13">
    <location>
        <begin position="330"/>
        <end position="350"/>
    </location>
</feature>
<dbReference type="InterPro" id="IPR053951">
    <property type="entry name" value="K_trans_N"/>
</dbReference>
<dbReference type="HAMAP" id="MF_01522">
    <property type="entry name" value="Kup"/>
    <property type="match status" value="1"/>
</dbReference>
<comment type="function">
    <text evidence="13">Transport of potassium into the cell. Likely operates as a K(+):H(+) symporter.</text>
</comment>
<keyword evidence="10 13" id="KW-1133">Transmembrane helix</keyword>
<evidence type="ECO:0000256" key="6">
    <source>
        <dbReference type="ARBA" id="ARBA00022538"/>
    </source>
</evidence>